<dbReference type="EMBL" id="JAERRG010000038">
    <property type="protein sequence ID" value="MBL1119839.1"/>
    <property type="molecule type" value="Genomic_DNA"/>
</dbReference>
<keyword evidence="1" id="KW-0479">Metal-binding</keyword>
<dbReference type="InterPro" id="IPR050378">
    <property type="entry name" value="Metallo-dep_Hydrolases_sf"/>
</dbReference>
<comment type="caution">
    <text evidence="6">The sequence shown here is derived from an EMBL/GenBank/DDBJ whole genome shotgun (WGS) entry which is preliminary data.</text>
</comment>
<dbReference type="Proteomes" id="UP000621510">
    <property type="component" value="Unassembled WGS sequence"/>
</dbReference>
<feature type="domain" description="Urease alpha-subunit N-terminal" evidence="4">
    <location>
        <begin position="27"/>
        <end position="80"/>
    </location>
</feature>
<gene>
    <name evidence="6" type="ORF">JK364_47185</name>
</gene>
<sequence length="648" mass="69965">MTDAPHWSRRGLLLSAAATGVTAAVSGTAQASSGSAAAAQLDIVLTGGTVIDGTGRARYLADVGIKDGTIARIGDLSYASASKRIDATGLVVAPGFIDLHTHPTPSDLPVAEGALRQGVTTALLNPDGFEEFPISKLSSVEDAGLGQNVGAYAAFDGAWSRAVGEKDRRATQAEIAAMQQFVTDGLRGGAWGVSLGLDYMPQHNSDTDEVIKVLSAARDWRTNTPNHIRNEDIDVVDAVAEHLRIGEHAGLVPIITHHKIMHARWGKSHQTLALLDQTNARGTYAAMDQYPYPAAMTNLEWIVPRTVLDGGRSEYLKRFADSMQRPTIAQEIEEIIRVKVGEAKNVSLVDQQRTLADAAKEMNVSPGEATMRIIEKEEGWTSTIYMFGDEADIERIMRHPLVAVASDGGTTTDPTTHPRHYGTNPRVLGRYVRERGVIDLETAVRKMTGLPATLIGMVDRGYIAEGMAADLTVFDPDTIIDRATFEKPKQYAQGVEHVIINGTLALIHGKLTNARAGKVLRREGNMISRRETGSDTVRASTNGRLVPLQQTSAWRFAQISFHARSHDGDTTGHLVLNSPDHHLTFTSTRLGKLQVADDWASITGRGRIAGQDDERSFVVIVDDKDPLEDGKTVVTVKVAGGYSIKGAL</sequence>
<evidence type="ECO:0000313" key="7">
    <source>
        <dbReference type="Proteomes" id="UP000621510"/>
    </source>
</evidence>
<dbReference type="InterPro" id="IPR006311">
    <property type="entry name" value="TAT_signal"/>
</dbReference>
<dbReference type="Pfam" id="PF07969">
    <property type="entry name" value="Amidohydro_3"/>
    <property type="match status" value="1"/>
</dbReference>
<dbReference type="InterPro" id="IPR011059">
    <property type="entry name" value="Metal-dep_hydrolase_composite"/>
</dbReference>
<dbReference type="SUPFAM" id="SSF51556">
    <property type="entry name" value="Metallo-dependent hydrolases"/>
    <property type="match status" value="1"/>
</dbReference>
<feature type="domain" description="Amidohydrolase 3" evidence="5">
    <location>
        <begin position="386"/>
        <end position="503"/>
    </location>
</feature>
<keyword evidence="3" id="KW-0732">Signal</keyword>
<name>A0ABS1Q590_9ACTN</name>
<feature type="signal peptide" evidence="3">
    <location>
        <begin position="1"/>
        <end position="31"/>
    </location>
</feature>
<evidence type="ECO:0000259" key="4">
    <source>
        <dbReference type="Pfam" id="PF00449"/>
    </source>
</evidence>
<evidence type="ECO:0000259" key="5">
    <source>
        <dbReference type="Pfam" id="PF07969"/>
    </source>
</evidence>
<reference evidence="6 7" key="1">
    <citation type="submission" date="2021-01" db="EMBL/GenBank/DDBJ databases">
        <title>WGS of actinomycetes isolated from Thailand.</title>
        <authorList>
            <person name="Thawai C."/>
        </authorList>
    </citation>
    <scope>NUCLEOTIDE SEQUENCE [LARGE SCALE GENOMIC DNA]</scope>
    <source>
        <strain evidence="6 7">CA3R110</strain>
    </source>
</reference>
<dbReference type="PROSITE" id="PS51318">
    <property type="entry name" value="TAT"/>
    <property type="match status" value="1"/>
</dbReference>
<dbReference type="PANTHER" id="PTHR11647:SF1">
    <property type="entry name" value="COLLAPSIN RESPONSE MEDIATOR PROTEIN"/>
    <property type="match status" value="1"/>
</dbReference>
<evidence type="ECO:0000256" key="1">
    <source>
        <dbReference type="ARBA" id="ARBA00022723"/>
    </source>
</evidence>
<dbReference type="Pfam" id="PF00449">
    <property type="entry name" value="Urease_alpha"/>
    <property type="match status" value="1"/>
</dbReference>
<dbReference type="InterPro" id="IPR011612">
    <property type="entry name" value="Urease_alpha_N_dom"/>
</dbReference>
<dbReference type="Gene3D" id="3.20.20.140">
    <property type="entry name" value="Metal-dependent hydrolases"/>
    <property type="match status" value="2"/>
</dbReference>
<evidence type="ECO:0000256" key="2">
    <source>
        <dbReference type="ARBA" id="ARBA00022801"/>
    </source>
</evidence>
<feature type="chain" id="PRO_5045480583" evidence="3">
    <location>
        <begin position="32"/>
        <end position="648"/>
    </location>
</feature>
<organism evidence="6 7">
    <name type="scientific">Streptomyces endocoffeicus</name>
    <dbReference type="NCBI Taxonomy" id="2898945"/>
    <lineage>
        <taxon>Bacteria</taxon>
        <taxon>Bacillati</taxon>
        <taxon>Actinomycetota</taxon>
        <taxon>Actinomycetes</taxon>
        <taxon>Kitasatosporales</taxon>
        <taxon>Streptomycetaceae</taxon>
        <taxon>Streptomyces</taxon>
    </lineage>
</organism>
<protein>
    <submittedName>
        <fullName evidence="6">Amidohydrolase family protein</fullName>
    </submittedName>
</protein>
<evidence type="ECO:0000256" key="3">
    <source>
        <dbReference type="SAM" id="SignalP"/>
    </source>
</evidence>
<keyword evidence="7" id="KW-1185">Reference proteome</keyword>
<dbReference type="SUPFAM" id="SSF51338">
    <property type="entry name" value="Composite domain of metallo-dependent hydrolases"/>
    <property type="match status" value="1"/>
</dbReference>
<dbReference type="RefSeq" id="WP_201857616.1">
    <property type="nucleotide sequence ID" value="NZ_JAERRG010000038.1"/>
</dbReference>
<dbReference type="Gene3D" id="2.30.40.10">
    <property type="entry name" value="Urease, subunit C, domain 1"/>
    <property type="match status" value="1"/>
</dbReference>
<proteinExistence type="predicted"/>
<evidence type="ECO:0000313" key="6">
    <source>
        <dbReference type="EMBL" id="MBL1119839.1"/>
    </source>
</evidence>
<dbReference type="PANTHER" id="PTHR11647">
    <property type="entry name" value="HYDRANTOINASE/DIHYDROPYRIMIDINASE FAMILY MEMBER"/>
    <property type="match status" value="1"/>
</dbReference>
<dbReference type="InterPro" id="IPR013108">
    <property type="entry name" value="Amidohydro_3"/>
</dbReference>
<accession>A0ABS1Q590</accession>
<keyword evidence="2" id="KW-0378">Hydrolase</keyword>
<dbReference type="InterPro" id="IPR032466">
    <property type="entry name" value="Metal_Hydrolase"/>
</dbReference>